<evidence type="ECO:0000256" key="1">
    <source>
        <dbReference type="ARBA" id="ARBA00004651"/>
    </source>
</evidence>
<dbReference type="PANTHER" id="PTHR34220:SF7">
    <property type="entry name" value="SENSOR HISTIDINE KINASE YPDA"/>
    <property type="match status" value="1"/>
</dbReference>
<dbReference type="InterPro" id="IPR003660">
    <property type="entry name" value="HAMP_dom"/>
</dbReference>
<dbReference type="InterPro" id="IPR050640">
    <property type="entry name" value="Bact_2-comp_sensor_kinase"/>
</dbReference>
<evidence type="ECO:0000313" key="9">
    <source>
        <dbReference type="EMBL" id="TBL70389.1"/>
    </source>
</evidence>
<dbReference type="CDD" id="cd06225">
    <property type="entry name" value="HAMP"/>
    <property type="match status" value="1"/>
</dbReference>
<dbReference type="GO" id="GO:0000155">
    <property type="term" value="F:phosphorelay sensor kinase activity"/>
    <property type="evidence" value="ECO:0007669"/>
    <property type="project" value="InterPro"/>
</dbReference>
<reference evidence="9 10" key="1">
    <citation type="submission" date="2019-02" db="EMBL/GenBank/DDBJ databases">
        <title>Paenibacillus sp. nov., isolated from surface-sterilized tissue of Thalictrum simplex L.</title>
        <authorList>
            <person name="Tuo L."/>
        </authorList>
    </citation>
    <scope>NUCLEOTIDE SEQUENCE [LARGE SCALE GENOMIC DNA]</scope>
    <source>
        <strain evidence="9 10">N2SHLJ1</strain>
    </source>
</reference>
<proteinExistence type="predicted"/>
<comment type="caution">
    <text evidence="9">The sequence shown here is derived from an EMBL/GenBank/DDBJ whole genome shotgun (WGS) entry which is preliminary data.</text>
</comment>
<dbReference type="InterPro" id="IPR003594">
    <property type="entry name" value="HATPase_dom"/>
</dbReference>
<name>A0A4Q9DGM4_9BACL</name>
<evidence type="ECO:0000313" key="10">
    <source>
        <dbReference type="Proteomes" id="UP000293142"/>
    </source>
</evidence>
<dbReference type="EMBL" id="SIRE01000032">
    <property type="protein sequence ID" value="TBL70389.1"/>
    <property type="molecule type" value="Genomic_DNA"/>
</dbReference>
<evidence type="ECO:0000259" key="8">
    <source>
        <dbReference type="PROSITE" id="PS50885"/>
    </source>
</evidence>
<dbReference type="Gene3D" id="6.10.340.10">
    <property type="match status" value="1"/>
</dbReference>
<dbReference type="SUPFAM" id="SSF158472">
    <property type="entry name" value="HAMP domain-like"/>
    <property type="match status" value="1"/>
</dbReference>
<dbReference type="PROSITE" id="PS50885">
    <property type="entry name" value="HAMP"/>
    <property type="match status" value="1"/>
</dbReference>
<keyword evidence="3" id="KW-0597">Phosphoprotein</keyword>
<sequence length="602" mass="67771">MIGKKTIFTRIIVLIVLLLTPVLILYSYSNKVSVDVVKNELQSSSLNQLSFFLRQFDSTVEQLSMFPVILGADPYIRDFVDHGQGTGYDALKEQPRIAERIGLQSVSSAWMNELTLYLPKENRVVSTNIFKSYRKDDVALYAPIPGWSYVPQQLSPEVEVSSANSAKTAGQPVHMQFIRQIVEPVGATDPRNITAMIQVGFPSENISTMLDQVKAGGKGDPFFYKPGVEPITNNSSATDMLAELLPILSKQQLGAIGNRVAELKGRQFYVNYVKSSQLDWYLVDYVPVQNILAPITKTSILFYTTLALLLAMSMLAAYLLYRHVQYPIRRLMHGVTMLGQGVFSARVKNKANNEFDYLFDKFNEMAAQIQELVERVYAEKLRLREATLKQLQAQINPHFLYNSLFYVINTAMLGDTEAVVAMAQNLAEYYRYTTRIEDQAAPLKDELKLVDNYLTIQNLRMHRLEYEIDVPETMLGMRIPRLLLQPIVENAIVHGIEKKPGEGLIRIYGVENGERIELVVEDNGAGMTEEALRELERRLEAPLNGEIGFGVWNVHQRLQYMFGEGAGLIIAHSAAGGMKVTLRWTRSKEGGGPNDEPTADRG</sequence>
<dbReference type="Proteomes" id="UP000293142">
    <property type="component" value="Unassembled WGS sequence"/>
</dbReference>
<dbReference type="Pfam" id="PF02518">
    <property type="entry name" value="HATPase_c"/>
    <property type="match status" value="1"/>
</dbReference>
<dbReference type="PANTHER" id="PTHR34220">
    <property type="entry name" value="SENSOR HISTIDINE KINASE YPDA"/>
    <property type="match status" value="1"/>
</dbReference>
<evidence type="ECO:0000256" key="5">
    <source>
        <dbReference type="ARBA" id="ARBA00022777"/>
    </source>
</evidence>
<evidence type="ECO:0000256" key="3">
    <source>
        <dbReference type="ARBA" id="ARBA00022553"/>
    </source>
</evidence>
<protein>
    <submittedName>
        <fullName evidence="9">Sensor histidine kinase</fullName>
    </submittedName>
</protein>
<dbReference type="InterPro" id="IPR036890">
    <property type="entry name" value="HATPase_C_sf"/>
</dbReference>
<comment type="subcellular location">
    <subcellularLocation>
        <location evidence="1">Cell membrane</location>
        <topology evidence="1">Multi-pass membrane protein</topology>
    </subcellularLocation>
</comment>
<dbReference type="OrthoDB" id="2521939at2"/>
<evidence type="ECO:0000256" key="2">
    <source>
        <dbReference type="ARBA" id="ARBA00022475"/>
    </source>
</evidence>
<organism evidence="9 10">
    <name type="scientific">Paenibacillus thalictri</name>
    <dbReference type="NCBI Taxonomy" id="2527873"/>
    <lineage>
        <taxon>Bacteria</taxon>
        <taxon>Bacillati</taxon>
        <taxon>Bacillota</taxon>
        <taxon>Bacilli</taxon>
        <taxon>Bacillales</taxon>
        <taxon>Paenibacillaceae</taxon>
        <taxon>Paenibacillus</taxon>
    </lineage>
</organism>
<keyword evidence="2" id="KW-1003">Cell membrane</keyword>
<keyword evidence="7" id="KW-1133">Transmembrane helix</keyword>
<dbReference type="SUPFAM" id="SSF55874">
    <property type="entry name" value="ATPase domain of HSP90 chaperone/DNA topoisomerase II/histidine kinase"/>
    <property type="match status" value="1"/>
</dbReference>
<keyword evidence="10" id="KW-1185">Reference proteome</keyword>
<gene>
    <name evidence="9" type="ORF">EYB31_33255</name>
</gene>
<dbReference type="Pfam" id="PF06580">
    <property type="entry name" value="His_kinase"/>
    <property type="match status" value="1"/>
</dbReference>
<feature type="transmembrane region" description="Helical" evidence="7">
    <location>
        <begin position="7"/>
        <end position="28"/>
    </location>
</feature>
<feature type="domain" description="HAMP" evidence="8">
    <location>
        <begin position="322"/>
        <end position="374"/>
    </location>
</feature>
<dbReference type="GO" id="GO:0005886">
    <property type="term" value="C:plasma membrane"/>
    <property type="evidence" value="ECO:0007669"/>
    <property type="project" value="UniProtKB-SubCell"/>
</dbReference>
<dbReference type="AlphaFoldDB" id="A0A4Q9DGM4"/>
<feature type="transmembrane region" description="Helical" evidence="7">
    <location>
        <begin position="300"/>
        <end position="321"/>
    </location>
</feature>
<evidence type="ECO:0000256" key="6">
    <source>
        <dbReference type="ARBA" id="ARBA00023136"/>
    </source>
</evidence>
<dbReference type="InterPro" id="IPR010559">
    <property type="entry name" value="Sig_transdc_His_kin_internal"/>
</dbReference>
<keyword evidence="4" id="KW-0808">Transferase</keyword>
<keyword evidence="6 7" id="KW-0472">Membrane</keyword>
<evidence type="ECO:0000256" key="7">
    <source>
        <dbReference type="SAM" id="Phobius"/>
    </source>
</evidence>
<dbReference type="SMART" id="SM00304">
    <property type="entry name" value="HAMP"/>
    <property type="match status" value="1"/>
</dbReference>
<keyword evidence="7" id="KW-0812">Transmembrane</keyword>
<evidence type="ECO:0000256" key="4">
    <source>
        <dbReference type="ARBA" id="ARBA00022679"/>
    </source>
</evidence>
<keyword evidence="5 9" id="KW-0418">Kinase</keyword>
<accession>A0A4Q9DGM4</accession>
<dbReference type="Gene3D" id="3.30.565.10">
    <property type="entry name" value="Histidine kinase-like ATPase, C-terminal domain"/>
    <property type="match status" value="1"/>
</dbReference>
<dbReference type="RefSeq" id="WP_131017908.1">
    <property type="nucleotide sequence ID" value="NZ_SIRE01000032.1"/>
</dbReference>